<reference evidence="2" key="1">
    <citation type="submission" date="2020-05" db="EMBL/GenBank/DDBJ databases">
        <title>Mycena genomes resolve the evolution of fungal bioluminescence.</title>
        <authorList>
            <person name="Tsai I.J."/>
        </authorList>
    </citation>
    <scope>NUCLEOTIDE SEQUENCE</scope>
    <source>
        <strain evidence="2">110903Hualien_Pintung</strain>
    </source>
</reference>
<evidence type="ECO:0000313" key="2">
    <source>
        <dbReference type="EMBL" id="KAF7320684.1"/>
    </source>
</evidence>
<sequence>MAEPFLFIPEPPAPPSPFHGFYSTTPHPTSPFLPPSPLLHAASPFLGTPSLPSGSSASAPGSPQPFVPHGIFWAGSAVGSPNLAPPVFDPRFAPFSVPQRQRTTSWHAQPVAPGTPFMSPVVPNLPPLFSPRGTPAFGLPPASPWLGATGPDPWAAASLFAPAPAPAIPPVHPCLDGAIETPLFHFDLALKSFSPLRIISAAQNVKAELTSEELREPAFYPTRTAVRIMHPRLAFYPIDLNQPELAEGVAAAAFPPIALGDVLVAIHRSLHTRITPDDWEVLSQEEQAAVGQAFTRRCRNEAAASTGGVPAAHWKEIETAERNEGVKRVDFLVGKTMFKGLVRSEEDPDGVFRFISD</sequence>
<comment type="caution">
    <text evidence="2">The sequence shown here is derived from an EMBL/GenBank/DDBJ whole genome shotgun (WGS) entry which is preliminary data.</text>
</comment>
<evidence type="ECO:0000313" key="3">
    <source>
        <dbReference type="Proteomes" id="UP000613580"/>
    </source>
</evidence>
<feature type="domain" description="DUF6699" evidence="1">
    <location>
        <begin position="207"/>
        <end position="345"/>
    </location>
</feature>
<name>A0A8H6WJA4_MYCCL</name>
<gene>
    <name evidence="2" type="ORF">HMN09_00153600</name>
</gene>
<accession>A0A8H6WJA4</accession>
<dbReference type="AlphaFoldDB" id="A0A8H6WJA4"/>
<proteinExistence type="predicted"/>
<dbReference type="Pfam" id="PF20415">
    <property type="entry name" value="DUF6699"/>
    <property type="match status" value="1"/>
</dbReference>
<dbReference type="Proteomes" id="UP000613580">
    <property type="component" value="Unassembled WGS sequence"/>
</dbReference>
<protein>
    <recommendedName>
        <fullName evidence="1">DUF6699 domain-containing protein</fullName>
    </recommendedName>
</protein>
<dbReference type="OrthoDB" id="3251728at2759"/>
<keyword evidence="3" id="KW-1185">Reference proteome</keyword>
<dbReference type="EMBL" id="JACAZE010000002">
    <property type="protein sequence ID" value="KAF7320684.1"/>
    <property type="molecule type" value="Genomic_DNA"/>
</dbReference>
<dbReference type="InterPro" id="IPR046522">
    <property type="entry name" value="DUF6699"/>
</dbReference>
<evidence type="ECO:0000259" key="1">
    <source>
        <dbReference type="Pfam" id="PF20415"/>
    </source>
</evidence>
<organism evidence="2 3">
    <name type="scientific">Mycena chlorophos</name>
    <name type="common">Agaric fungus</name>
    <name type="synonym">Agaricus chlorophos</name>
    <dbReference type="NCBI Taxonomy" id="658473"/>
    <lineage>
        <taxon>Eukaryota</taxon>
        <taxon>Fungi</taxon>
        <taxon>Dikarya</taxon>
        <taxon>Basidiomycota</taxon>
        <taxon>Agaricomycotina</taxon>
        <taxon>Agaricomycetes</taxon>
        <taxon>Agaricomycetidae</taxon>
        <taxon>Agaricales</taxon>
        <taxon>Marasmiineae</taxon>
        <taxon>Mycenaceae</taxon>
        <taxon>Mycena</taxon>
    </lineage>
</organism>